<dbReference type="VEuPathDB" id="FungiDB:PV10_02589"/>
<feature type="region of interest" description="Disordered" evidence="1">
    <location>
        <begin position="1"/>
        <end position="23"/>
    </location>
</feature>
<evidence type="ECO:0008006" key="4">
    <source>
        <dbReference type="Google" id="ProtNLM"/>
    </source>
</evidence>
<reference evidence="2 3" key="1">
    <citation type="submission" date="2015-01" db="EMBL/GenBank/DDBJ databases">
        <title>The Genome Sequence of Exophiala mesophila CBS40295.</title>
        <authorList>
            <consortium name="The Broad Institute Genomics Platform"/>
            <person name="Cuomo C."/>
            <person name="de Hoog S."/>
            <person name="Gorbushina A."/>
            <person name="Stielow B."/>
            <person name="Teixiera M."/>
            <person name="Abouelleil A."/>
            <person name="Chapman S.B."/>
            <person name="Priest M."/>
            <person name="Young S.K."/>
            <person name="Wortman J."/>
            <person name="Nusbaum C."/>
            <person name="Birren B."/>
        </authorList>
    </citation>
    <scope>NUCLEOTIDE SEQUENCE [LARGE SCALE GENOMIC DNA]</scope>
    <source>
        <strain evidence="2 3">CBS 40295</strain>
    </source>
</reference>
<dbReference type="RefSeq" id="XP_016226440.1">
    <property type="nucleotide sequence ID" value="XM_016366922.1"/>
</dbReference>
<dbReference type="GeneID" id="27320434"/>
<dbReference type="EMBL" id="KN847521">
    <property type="protein sequence ID" value="KIV94866.1"/>
    <property type="molecule type" value="Genomic_DNA"/>
</dbReference>
<dbReference type="OrthoDB" id="4115427at2759"/>
<accession>A0A0D1Y2P8</accession>
<feature type="compositionally biased region" description="Polar residues" evidence="1">
    <location>
        <begin position="1"/>
        <end position="15"/>
    </location>
</feature>
<evidence type="ECO:0000313" key="3">
    <source>
        <dbReference type="Proteomes" id="UP000054302"/>
    </source>
</evidence>
<evidence type="ECO:0000256" key="1">
    <source>
        <dbReference type="SAM" id="MobiDB-lite"/>
    </source>
</evidence>
<evidence type="ECO:0000313" key="2">
    <source>
        <dbReference type="EMBL" id="KIV94866.1"/>
    </source>
</evidence>
<gene>
    <name evidence="2" type="ORF">PV10_02589</name>
</gene>
<name>A0A0D1Y2P8_EXOME</name>
<dbReference type="AlphaFoldDB" id="A0A0D1Y2P8"/>
<dbReference type="Proteomes" id="UP000054302">
    <property type="component" value="Unassembled WGS sequence"/>
</dbReference>
<organism evidence="2 3">
    <name type="scientific">Exophiala mesophila</name>
    <name type="common">Black yeast-like fungus</name>
    <dbReference type="NCBI Taxonomy" id="212818"/>
    <lineage>
        <taxon>Eukaryota</taxon>
        <taxon>Fungi</taxon>
        <taxon>Dikarya</taxon>
        <taxon>Ascomycota</taxon>
        <taxon>Pezizomycotina</taxon>
        <taxon>Eurotiomycetes</taxon>
        <taxon>Chaetothyriomycetidae</taxon>
        <taxon>Chaetothyriales</taxon>
        <taxon>Herpotrichiellaceae</taxon>
        <taxon>Exophiala</taxon>
    </lineage>
</organism>
<keyword evidence="3" id="KW-1185">Reference proteome</keyword>
<proteinExistence type="predicted"/>
<dbReference type="HOGENOM" id="CLU_594514_0_0_1"/>
<protein>
    <recommendedName>
        <fullName evidence="4">Transcription factor domain-containing protein</fullName>
    </recommendedName>
</protein>
<sequence length="460" mass="51817">MANSSNSELQATATLVQRRKRSHTKSVLRSRYRGYCFSWRLADNGERRYVAADQSTLVNETVQETESLPSPSAQLTLNPLPETVDNTTKSALQYFIRDLIPTFSRRNGHHRLGVDQSLLHELLPKMLHRKLLLESIALMTSAIQVVYYSAHKNDGQFVDRQLLKLYPMVRAELSDSERIDAAETLVWSLTAICSTLYIQRRAADSAIHVRALSTLLDTSLKQKKPINPFIVQQARAFIGYQRAVGAAAALVDQYSGKPKPRLPLPTNSAFDPLILLPRGFREMTLVGLLCADCVQVLLWVSTQEPLFLDSDSTAATDDKIYMYQACCLFMLQNARDRSHHEKLIVQATMAYLTFLSGNFNTCFVTNCFMQIYSKRVCMAPVQEGEPVLVAWVACITRAVYGPGNFTWAYSERLLMTLSPTDRASVESGDWLPQFLDFFWHPSLTVALRESQSAGSQLGNR</sequence>